<proteinExistence type="predicted"/>
<dbReference type="Proteomes" id="UP000013968">
    <property type="component" value="Chromosome"/>
</dbReference>
<dbReference type="InterPro" id="IPR045825">
    <property type="entry name" value="RamS"/>
</dbReference>
<evidence type="ECO:0000313" key="2">
    <source>
        <dbReference type="Proteomes" id="UP000013968"/>
    </source>
</evidence>
<dbReference type="Pfam" id="PF19402">
    <property type="entry name" value="RamS"/>
    <property type="match status" value="1"/>
</dbReference>
<evidence type="ECO:0000313" key="1">
    <source>
        <dbReference type="EMBL" id="AGM02968.1"/>
    </source>
</evidence>
<dbReference type="EMBL" id="CP003410">
    <property type="protein sequence ID" value="AGM02968.1"/>
    <property type="molecule type" value="Genomic_DNA"/>
</dbReference>
<dbReference type="HOGENOM" id="CLU_3188676_0_0_11"/>
<dbReference type="NCBIfam" id="NF038159">
    <property type="entry name" value="lanthi_III_b"/>
    <property type="match status" value="1"/>
</dbReference>
<dbReference type="KEGG" id="aoi:AORI_0379"/>
<sequence length="52" mass="5155">MKGNTMELVLDLQALEAPEVLEGGGGGSHGGASNLSLLASCANSTVSLLTCH</sequence>
<reference evidence="1 2" key="1">
    <citation type="journal article" date="2013" name="BMC Genomics">
        <title>ContigScape: a Cytoscape plugin facilitating microbial genome gap closing.</title>
        <authorList>
            <person name="Tang B."/>
            <person name="Wang Q."/>
            <person name="Yang M."/>
            <person name="Xie F."/>
            <person name="Zhu Y."/>
            <person name="Zhuo Y."/>
            <person name="Wang S."/>
            <person name="Gao H."/>
            <person name="Ding X."/>
            <person name="Zhang L."/>
            <person name="Zhao G."/>
            <person name="Zheng H."/>
        </authorList>
    </citation>
    <scope>NUCLEOTIDE SEQUENCE [LARGE SCALE GENOMIC DNA]</scope>
    <source>
        <strain evidence="1 2">HCCB10007</strain>
    </source>
</reference>
<accession>R4SWU4</accession>
<name>R4SWU4_9PSEU</name>
<dbReference type="NCBIfam" id="NF033212">
    <property type="entry name" value="SapB_AmfS_lanti"/>
    <property type="match status" value="1"/>
</dbReference>
<keyword evidence="2" id="KW-1185">Reference proteome</keyword>
<gene>
    <name evidence="1" type="ORF">AORI_0379</name>
</gene>
<dbReference type="AlphaFoldDB" id="R4SWU4"/>
<protein>
    <recommendedName>
        <fullName evidence="3">SapB/AmfS family lantipeptide</fullName>
    </recommendedName>
</protein>
<dbReference type="PATRIC" id="fig|1156913.3.peg.386"/>
<evidence type="ECO:0008006" key="3">
    <source>
        <dbReference type="Google" id="ProtNLM"/>
    </source>
</evidence>
<organism evidence="1 2">
    <name type="scientific">Amycolatopsis keratiniphila</name>
    <dbReference type="NCBI Taxonomy" id="129921"/>
    <lineage>
        <taxon>Bacteria</taxon>
        <taxon>Bacillati</taxon>
        <taxon>Actinomycetota</taxon>
        <taxon>Actinomycetes</taxon>
        <taxon>Pseudonocardiales</taxon>
        <taxon>Pseudonocardiaceae</taxon>
        <taxon>Amycolatopsis</taxon>
        <taxon>Amycolatopsis japonica group</taxon>
    </lineage>
</organism>